<protein>
    <submittedName>
        <fullName evidence="4">DeoR/GlpR family DNA-binding transcription regulator</fullName>
    </submittedName>
</protein>
<evidence type="ECO:0000256" key="1">
    <source>
        <dbReference type="ARBA" id="ARBA00023015"/>
    </source>
</evidence>
<keyword evidence="1" id="KW-0805">Transcription regulation</keyword>
<dbReference type="RefSeq" id="WP_418158149.1">
    <property type="nucleotide sequence ID" value="NZ_JBBLZC010000003.1"/>
</dbReference>
<dbReference type="SMART" id="SM00420">
    <property type="entry name" value="HTH_DEOR"/>
    <property type="match status" value="1"/>
</dbReference>
<dbReference type="GO" id="GO:0003677">
    <property type="term" value="F:DNA binding"/>
    <property type="evidence" value="ECO:0007669"/>
    <property type="project" value="UniProtKB-KW"/>
</dbReference>
<gene>
    <name evidence="4" type="ORF">U1T56_03960</name>
</gene>
<proteinExistence type="predicted"/>
<dbReference type="PRINTS" id="PR00037">
    <property type="entry name" value="HTHLACR"/>
</dbReference>
<evidence type="ECO:0000313" key="4">
    <source>
        <dbReference type="EMBL" id="MEK0082293.1"/>
    </source>
</evidence>
<dbReference type="InterPro" id="IPR036390">
    <property type="entry name" value="WH_DNA-bd_sf"/>
</dbReference>
<dbReference type="EMBL" id="JBBLZC010000003">
    <property type="protein sequence ID" value="MEK0082293.1"/>
    <property type="molecule type" value="Genomic_DNA"/>
</dbReference>
<name>A0ABU8XPE6_9PROT</name>
<dbReference type="PROSITE" id="PS51000">
    <property type="entry name" value="HTH_DEOR_2"/>
    <property type="match status" value="1"/>
</dbReference>
<dbReference type="Gene3D" id="1.10.10.10">
    <property type="entry name" value="Winged helix-like DNA-binding domain superfamily/Winged helix DNA-binding domain"/>
    <property type="match status" value="1"/>
</dbReference>
<keyword evidence="2" id="KW-0804">Transcription</keyword>
<comment type="caution">
    <text evidence="4">The sequence shown here is derived from an EMBL/GenBank/DDBJ whole genome shotgun (WGS) entry which is preliminary data.</text>
</comment>
<dbReference type="InterPro" id="IPR037171">
    <property type="entry name" value="NagB/RpiA_transferase-like"/>
</dbReference>
<dbReference type="SUPFAM" id="SSF46785">
    <property type="entry name" value="Winged helix' DNA-binding domain"/>
    <property type="match status" value="1"/>
</dbReference>
<evidence type="ECO:0000259" key="3">
    <source>
        <dbReference type="PROSITE" id="PS51000"/>
    </source>
</evidence>
<dbReference type="InterPro" id="IPR014036">
    <property type="entry name" value="DeoR-like_C"/>
</dbReference>
<feature type="domain" description="HTH deoR-type" evidence="3">
    <location>
        <begin position="4"/>
        <end position="59"/>
    </location>
</feature>
<keyword evidence="4" id="KW-0238">DNA-binding</keyword>
<dbReference type="SUPFAM" id="SSF100950">
    <property type="entry name" value="NagB/RpiA/CoA transferase-like"/>
    <property type="match status" value="1"/>
</dbReference>
<accession>A0ABU8XPE6</accession>
<reference evidence="4 5" key="1">
    <citation type="submission" date="2024-01" db="EMBL/GenBank/DDBJ databases">
        <title>Multi-omics insights into the function and evolution of sodium benzoate biodegradation pathways in Benzoatithermus flavus gen. nov., sp. nov. from hot spring.</title>
        <authorList>
            <person name="Hu C.-J."/>
            <person name="Li W.-J."/>
        </authorList>
    </citation>
    <scope>NUCLEOTIDE SEQUENCE [LARGE SCALE GENOMIC DNA]</scope>
    <source>
        <strain evidence="4 5">SYSU G07066</strain>
    </source>
</reference>
<dbReference type="InterPro" id="IPR001034">
    <property type="entry name" value="DeoR_HTH"/>
</dbReference>
<evidence type="ECO:0000313" key="5">
    <source>
        <dbReference type="Proteomes" id="UP001375743"/>
    </source>
</evidence>
<keyword evidence="5" id="KW-1185">Reference proteome</keyword>
<dbReference type="PANTHER" id="PTHR30363:SF55">
    <property type="entry name" value="HTH-TYPE TRANSCRIPTIONAL REGULATOR ULAR"/>
    <property type="match status" value="1"/>
</dbReference>
<dbReference type="Pfam" id="PF08220">
    <property type="entry name" value="HTH_DeoR"/>
    <property type="match status" value="1"/>
</dbReference>
<dbReference type="Pfam" id="PF00455">
    <property type="entry name" value="DeoRC"/>
    <property type="match status" value="1"/>
</dbReference>
<sequence length="269" mass="28974">MHQHQRRRLIEETLGGGTALVTVEELAEKLAASPATIRRDITALARAGRLRRVRGGAAPLPAARPRGLEAPAFEQARRVHHARKRAIAAHAARLCAPGESIIVNGGTTTYCMGEFIAGRELHVLTNSFALASYLASEGNCRVLLPGGEIQRAQSIVLSPYERDTMIDHFYARRMFTSALAIRPQGLIEGDPILIKAEQKLIDRAEELIVLADGSKFGPRGSLILCPLRRIGRVITDDSAPPEALAMLRDAGVPVEVVEVPPGNGGTPPD</sequence>
<evidence type="ECO:0000256" key="2">
    <source>
        <dbReference type="ARBA" id="ARBA00023163"/>
    </source>
</evidence>
<organism evidence="4 5">
    <name type="scientific">Benzoatithermus flavus</name>
    <dbReference type="NCBI Taxonomy" id="3108223"/>
    <lineage>
        <taxon>Bacteria</taxon>
        <taxon>Pseudomonadati</taxon>
        <taxon>Pseudomonadota</taxon>
        <taxon>Alphaproteobacteria</taxon>
        <taxon>Geminicoccales</taxon>
        <taxon>Geminicoccaceae</taxon>
        <taxon>Benzoatithermus</taxon>
    </lineage>
</organism>
<dbReference type="SMART" id="SM01134">
    <property type="entry name" value="DeoRC"/>
    <property type="match status" value="1"/>
</dbReference>
<dbReference type="PANTHER" id="PTHR30363">
    <property type="entry name" value="HTH-TYPE TRANSCRIPTIONAL REGULATOR SRLR-RELATED"/>
    <property type="match status" value="1"/>
</dbReference>
<dbReference type="InterPro" id="IPR036388">
    <property type="entry name" value="WH-like_DNA-bd_sf"/>
</dbReference>
<dbReference type="Proteomes" id="UP001375743">
    <property type="component" value="Unassembled WGS sequence"/>
</dbReference>
<dbReference type="InterPro" id="IPR050313">
    <property type="entry name" value="Carb_Metab_HTH_regulators"/>
</dbReference>